<organism evidence="1 2">
    <name type="scientific">Gossypium arboreum</name>
    <name type="common">Tree cotton</name>
    <name type="synonym">Gossypium nanking</name>
    <dbReference type="NCBI Taxonomy" id="29729"/>
    <lineage>
        <taxon>Eukaryota</taxon>
        <taxon>Viridiplantae</taxon>
        <taxon>Streptophyta</taxon>
        <taxon>Embryophyta</taxon>
        <taxon>Tracheophyta</taxon>
        <taxon>Spermatophyta</taxon>
        <taxon>Magnoliopsida</taxon>
        <taxon>eudicotyledons</taxon>
        <taxon>Gunneridae</taxon>
        <taxon>Pentapetalae</taxon>
        <taxon>rosids</taxon>
        <taxon>malvids</taxon>
        <taxon>Malvales</taxon>
        <taxon>Malvaceae</taxon>
        <taxon>Malvoideae</taxon>
        <taxon>Gossypium</taxon>
    </lineage>
</organism>
<reference evidence="1 2" key="1">
    <citation type="submission" date="2023-03" db="EMBL/GenBank/DDBJ databases">
        <title>WGS of Gossypium arboreum.</title>
        <authorList>
            <person name="Yu D."/>
        </authorList>
    </citation>
    <scope>NUCLEOTIDE SEQUENCE [LARGE SCALE GENOMIC DNA]</scope>
    <source>
        <tissue evidence="1">Leaf</tissue>
    </source>
</reference>
<dbReference type="Gene3D" id="3.30.428.10">
    <property type="entry name" value="HIT-like"/>
    <property type="match status" value="1"/>
</dbReference>
<name>A0ABR0R706_GOSAR</name>
<proteinExistence type="predicted"/>
<keyword evidence="2" id="KW-1185">Reference proteome</keyword>
<accession>A0ABR0R706</accession>
<evidence type="ECO:0000313" key="2">
    <source>
        <dbReference type="Proteomes" id="UP001358586"/>
    </source>
</evidence>
<dbReference type="Proteomes" id="UP001358586">
    <property type="component" value="Chromosome 1"/>
</dbReference>
<dbReference type="InterPro" id="IPR036265">
    <property type="entry name" value="HIT-like_sf"/>
</dbReference>
<dbReference type="EMBL" id="JARKNE010000001">
    <property type="protein sequence ID" value="KAK5847380.1"/>
    <property type="molecule type" value="Genomic_DNA"/>
</dbReference>
<dbReference type="SUPFAM" id="SSF54197">
    <property type="entry name" value="HIT-like"/>
    <property type="match status" value="1"/>
</dbReference>
<protein>
    <submittedName>
        <fullName evidence="1">Uncharacterized protein</fullName>
    </submittedName>
</protein>
<sequence>MNDEIKKSRLFVLSSHLTCLPPASSLMASEKEAALASAPSDSPTIFDKIINKEIPATVVYEDDKLFCNRRPKELKDTLYCDFLCRFCFWDFLIPLLHQNEFSIFNFFSPVMVFGPKPNYNPKI</sequence>
<evidence type="ECO:0000313" key="1">
    <source>
        <dbReference type="EMBL" id="KAK5847380.1"/>
    </source>
</evidence>
<gene>
    <name evidence="1" type="ORF">PVK06_003685</name>
</gene>
<comment type="caution">
    <text evidence="1">The sequence shown here is derived from an EMBL/GenBank/DDBJ whole genome shotgun (WGS) entry which is preliminary data.</text>
</comment>